<dbReference type="Pfam" id="PF12400">
    <property type="entry name" value="STIMATE"/>
    <property type="match status" value="1"/>
</dbReference>
<feature type="transmembrane region" description="Helical" evidence="2">
    <location>
        <begin position="55"/>
        <end position="77"/>
    </location>
</feature>
<sequence length="373" mass="40873">MSIPSMTSLASATVIATISSTLSTSVSAPSSAPTFYPLAGQGQPSDGEDNGECKLLGPFSLLVQAALGALALSSLVYKRWRERPQRPVKVWAFDVSKQVFGSAMLHLANLLMSMFSAGQFEITSDYRPNPCSFYLLNLGIDTTLGIPILIFILHILNRLAAFTALANPPESIESGNYGSPPKAAWWFKQAMIYFIGLLGMKICVFFLIQLLPFIVKVGDWALRWTEGNTAVQIIFVMLLFPVIMNAIQYYIIDTFIKKQLSPELVAEEDDAEAEDCLLDEDRNQHSAFLADLDGDGIFGSDEVSIGKHLDKGLDQPSRSNERLGRFERAEYDPAVDGEYLPAASLASARSSSSHGEYDEMASSTKLTIQTKKS</sequence>
<dbReference type="GeneID" id="4708027"/>
<feature type="transmembrane region" description="Helical" evidence="2">
    <location>
        <begin position="231"/>
        <end position="252"/>
    </location>
</feature>
<keyword evidence="2" id="KW-0472">Membrane</keyword>
<name>A1C5Z1_ASPCL</name>
<proteinExistence type="predicted"/>
<dbReference type="VEuPathDB" id="FungiDB:ACLA_068390"/>
<organism evidence="3 4">
    <name type="scientific">Aspergillus clavatus (strain ATCC 1007 / CBS 513.65 / DSM 816 / NCTC 3887 / NRRL 1 / QM 1276 / 107)</name>
    <dbReference type="NCBI Taxonomy" id="344612"/>
    <lineage>
        <taxon>Eukaryota</taxon>
        <taxon>Fungi</taxon>
        <taxon>Dikarya</taxon>
        <taxon>Ascomycota</taxon>
        <taxon>Pezizomycotina</taxon>
        <taxon>Eurotiomycetes</taxon>
        <taxon>Eurotiomycetidae</taxon>
        <taxon>Eurotiales</taxon>
        <taxon>Aspergillaceae</taxon>
        <taxon>Aspergillus</taxon>
        <taxon>Aspergillus subgen. Fumigati</taxon>
    </lineage>
</organism>
<feature type="transmembrane region" description="Helical" evidence="2">
    <location>
        <begin position="132"/>
        <end position="156"/>
    </location>
</feature>
<dbReference type="KEGG" id="act:ACLA_068390"/>
<keyword evidence="2" id="KW-1133">Transmembrane helix</keyword>
<dbReference type="InterPro" id="IPR022127">
    <property type="entry name" value="STIMATE/YPL162C"/>
</dbReference>
<dbReference type="GO" id="GO:0016020">
    <property type="term" value="C:membrane"/>
    <property type="evidence" value="ECO:0007669"/>
    <property type="project" value="TreeGrafter"/>
</dbReference>
<keyword evidence="2" id="KW-0812">Transmembrane</keyword>
<dbReference type="PANTHER" id="PTHR31735:SF1">
    <property type="entry name" value="VACUOLAR MEMBRANE PROTEIN YPL162C"/>
    <property type="match status" value="1"/>
</dbReference>
<feature type="transmembrane region" description="Helical" evidence="2">
    <location>
        <begin position="98"/>
        <end position="120"/>
    </location>
</feature>
<dbReference type="OrthoDB" id="431202at2759"/>
<reference evidence="3 4" key="1">
    <citation type="journal article" date="2008" name="PLoS Genet.">
        <title>Genomic islands in the pathogenic filamentous fungus Aspergillus fumigatus.</title>
        <authorList>
            <person name="Fedorova N.D."/>
            <person name="Khaldi N."/>
            <person name="Joardar V.S."/>
            <person name="Maiti R."/>
            <person name="Amedeo P."/>
            <person name="Anderson M.J."/>
            <person name="Crabtree J."/>
            <person name="Silva J.C."/>
            <person name="Badger J.H."/>
            <person name="Albarraq A."/>
            <person name="Angiuoli S."/>
            <person name="Bussey H."/>
            <person name="Bowyer P."/>
            <person name="Cotty P.J."/>
            <person name="Dyer P.S."/>
            <person name="Egan A."/>
            <person name="Galens K."/>
            <person name="Fraser-Liggett C.M."/>
            <person name="Haas B.J."/>
            <person name="Inman J.M."/>
            <person name="Kent R."/>
            <person name="Lemieux S."/>
            <person name="Malavazi I."/>
            <person name="Orvis J."/>
            <person name="Roemer T."/>
            <person name="Ronning C.M."/>
            <person name="Sundaram J.P."/>
            <person name="Sutton G."/>
            <person name="Turner G."/>
            <person name="Venter J.C."/>
            <person name="White O.R."/>
            <person name="Whitty B.R."/>
            <person name="Youngman P."/>
            <person name="Wolfe K.H."/>
            <person name="Goldman G.H."/>
            <person name="Wortman J.R."/>
            <person name="Jiang B."/>
            <person name="Denning D.W."/>
            <person name="Nierman W.C."/>
        </authorList>
    </citation>
    <scope>NUCLEOTIDE SEQUENCE [LARGE SCALE GENOMIC DNA]</scope>
    <source>
        <strain evidence="4">ATCC 1007 / CBS 513.65 / DSM 816 / NCTC 3887 / NRRL 1</strain>
    </source>
</reference>
<dbReference type="EMBL" id="DS027045">
    <property type="protein sequence ID" value="EAW13812.1"/>
    <property type="molecule type" value="Genomic_DNA"/>
</dbReference>
<protein>
    <recommendedName>
        <fullName evidence="5">Vacuolar membrane protein</fullName>
    </recommendedName>
</protein>
<feature type="compositionally biased region" description="Polar residues" evidence="1">
    <location>
        <begin position="361"/>
        <end position="373"/>
    </location>
</feature>
<accession>A1C5Z1</accession>
<evidence type="ECO:0000313" key="3">
    <source>
        <dbReference type="EMBL" id="EAW13812.1"/>
    </source>
</evidence>
<dbReference type="eggNOG" id="ENOG502S1HE">
    <property type="taxonomic scope" value="Eukaryota"/>
</dbReference>
<gene>
    <name evidence="3" type="ORF">ACLA_068390</name>
</gene>
<dbReference type="HOGENOM" id="CLU_040321_0_0_1"/>
<keyword evidence="4" id="KW-1185">Reference proteome</keyword>
<evidence type="ECO:0008006" key="5">
    <source>
        <dbReference type="Google" id="ProtNLM"/>
    </source>
</evidence>
<dbReference type="STRING" id="344612.A1C5Z1"/>
<feature type="region of interest" description="Disordered" evidence="1">
    <location>
        <begin position="346"/>
        <end position="373"/>
    </location>
</feature>
<dbReference type="Proteomes" id="UP000006701">
    <property type="component" value="Unassembled WGS sequence"/>
</dbReference>
<dbReference type="OMA" id="EMASTGH"/>
<evidence type="ECO:0000256" key="1">
    <source>
        <dbReference type="SAM" id="MobiDB-lite"/>
    </source>
</evidence>
<dbReference type="RefSeq" id="XP_001275238.1">
    <property type="nucleotide sequence ID" value="XM_001275237.1"/>
</dbReference>
<evidence type="ECO:0000313" key="4">
    <source>
        <dbReference type="Proteomes" id="UP000006701"/>
    </source>
</evidence>
<dbReference type="AlphaFoldDB" id="A1C5Z1"/>
<feature type="transmembrane region" description="Helical" evidence="2">
    <location>
        <begin position="190"/>
        <end position="211"/>
    </location>
</feature>
<dbReference type="PANTHER" id="PTHR31735">
    <property type="entry name" value="VACUOLAR MEMBRANE PROTEIN YPL162C"/>
    <property type="match status" value="1"/>
</dbReference>
<evidence type="ECO:0000256" key="2">
    <source>
        <dbReference type="SAM" id="Phobius"/>
    </source>
</evidence>